<reference evidence="1 3" key="1">
    <citation type="submission" date="2020-01" db="EMBL/GenBank/DDBJ databases">
        <authorList>
            <consortium name="DOE Joint Genome Institute"/>
            <person name="Haridas S."/>
            <person name="Albert R."/>
            <person name="Binder M."/>
            <person name="Bloem J."/>
            <person name="Labutti K."/>
            <person name="Salamov A."/>
            <person name="Andreopoulos B."/>
            <person name="Baker S.E."/>
            <person name="Barry K."/>
            <person name="Bills G."/>
            <person name="Bluhm B.H."/>
            <person name="Cannon C."/>
            <person name="Castanera R."/>
            <person name="Culley D.E."/>
            <person name="Daum C."/>
            <person name="Ezra D."/>
            <person name="Gonzalez J.B."/>
            <person name="Henrissat B."/>
            <person name="Kuo A."/>
            <person name="Liang C."/>
            <person name="Lipzen A."/>
            <person name="Lutzoni F."/>
            <person name="Magnuson J."/>
            <person name="Mondo S."/>
            <person name="Nolan M."/>
            <person name="Ohm R."/>
            <person name="Pangilinan J."/>
            <person name="Park H.-J."/>
            <person name="Ramirez L."/>
            <person name="Alfaro M."/>
            <person name="Sun H."/>
            <person name="Tritt A."/>
            <person name="Yoshinaga Y."/>
            <person name="Zwiers L.-H."/>
            <person name="Turgeon B.G."/>
            <person name="Goodwin S.B."/>
            <person name="Spatafora J.W."/>
            <person name="Crous P.W."/>
            <person name="Grigoriev I.V."/>
        </authorList>
    </citation>
    <scope>NUCLEOTIDE SEQUENCE</scope>
    <source>
        <strain evidence="1 3">CBS 781.70</strain>
    </source>
</reference>
<dbReference type="RefSeq" id="XP_033539268.1">
    <property type="nucleotide sequence ID" value="XM_033678550.1"/>
</dbReference>
<organism evidence="1">
    <name type="scientific">Eremomyces bilateralis CBS 781.70</name>
    <dbReference type="NCBI Taxonomy" id="1392243"/>
    <lineage>
        <taxon>Eukaryota</taxon>
        <taxon>Fungi</taxon>
        <taxon>Dikarya</taxon>
        <taxon>Ascomycota</taxon>
        <taxon>Pezizomycotina</taxon>
        <taxon>Dothideomycetes</taxon>
        <taxon>Dothideomycetes incertae sedis</taxon>
        <taxon>Eremomycetales</taxon>
        <taxon>Eremomycetaceae</taxon>
        <taxon>Eremomyces</taxon>
    </lineage>
</organism>
<reference evidence="3" key="2">
    <citation type="submission" date="2020-04" db="EMBL/GenBank/DDBJ databases">
        <authorList>
            <consortium name="NCBI Genome Project"/>
        </authorList>
    </citation>
    <scope>NUCLEOTIDE SEQUENCE</scope>
    <source>
        <strain evidence="3">CBS 781.70</strain>
    </source>
</reference>
<evidence type="ECO:0000313" key="1">
    <source>
        <dbReference type="EMBL" id="KAF1817637.1"/>
    </source>
</evidence>
<feature type="non-terminal residue" evidence="1">
    <location>
        <position position="1"/>
    </location>
</feature>
<name>A0A6G1GHR1_9PEZI</name>
<dbReference type="EMBL" id="ML975149">
    <property type="protein sequence ID" value="KAF1817637.1"/>
    <property type="molecule type" value="Genomic_DNA"/>
</dbReference>
<protein>
    <submittedName>
        <fullName evidence="1 3">Uncharacterized protein</fullName>
    </submittedName>
</protein>
<evidence type="ECO:0000313" key="3">
    <source>
        <dbReference type="RefSeq" id="XP_033539268.1"/>
    </source>
</evidence>
<reference evidence="3" key="3">
    <citation type="submission" date="2025-04" db="UniProtKB">
        <authorList>
            <consortium name="RefSeq"/>
        </authorList>
    </citation>
    <scope>IDENTIFICATION</scope>
    <source>
        <strain evidence="3">CBS 781.70</strain>
    </source>
</reference>
<dbReference type="AlphaFoldDB" id="A0A6G1GHR1"/>
<dbReference type="Proteomes" id="UP000504638">
    <property type="component" value="Unplaced"/>
</dbReference>
<dbReference type="GeneID" id="54419120"/>
<sequence>TIEDWDFLEQIESILAKFDECTLVVSERPPRISLAISIYYKLHDILHDVASREGEFSGLHPDIVAAMSPDLQKFQEYCDLMDGQDTYSVAQVLDRRFKTLLLENELGEATA</sequence>
<accession>A0A6G1GHR1</accession>
<dbReference type="OrthoDB" id="2976890at2759"/>
<dbReference type="InterPro" id="IPR012337">
    <property type="entry name" value="RNaseH-like_sf"/>
</dbReference>
<gene>
    <name evidence="1 3" type="ORF">P152DRAFT_454212</name>
</gene>
<dbReference type="SUPFAM" id="SSF53098">
    <property type="entry name" value="Ribonuclease H-like"/>
    <property type="match status" value="1"/>
</dbReference>
<keyword evidence="2" id="KW-1185">Reference proteome</keyword>
<evidence type="ECO:0000313" key="2">
    <source>
        <dbReference type="Proteomes" id="UP000504638"/>
    </source>
</evidence>
<proteinExistence type="predicted"/>